<evidence type="ECO:0000313" key="3">
    <source>
        <dbReference type="Proteomes" id="UP000006015"/>
    </source>
</evidence>
<feature type="region of interest" description="Disordered" evidence="1">
    <location>
        <begin position="1"/>
        <end position="54"/>
    </location>
</feature>
<accession>A0ABP2IFH5</accession>
<dbReference type="EMBL" id="ADNS01000032">
    <property type="protein sequence ID" value="EFG80096.1"/>
    <property type="molecule type" value="Genomic_DNA"/>
</dbReference>
<feature type="compositionally biased region" description="Polar residues" evidence="1">
    <location>
        <begin position="1"/>
        <end position="18"/>
    </location>
</feature>
<organism evidence="2 3">
    <name type="scientific">Corynebacterium ammoniagenes DSM 20306</name>
    <dbReference type="NCBI Taxonomy" id="649754"/>
    <lineage>
        <taxon>Bacteria</taxon>
        <taxon>Bacillati</taxon>
        <taxon>Actinomycetota</taxon>
        <taxon>Actinomycetes</taxon>
        <taxon>Mycobacteriales</taxon>
        <taxon>Corynebacteriaceae</taxon>
        <taxon>Corynebacterium</taxon>
    </lineage>
</organism>
<gene>
    <name evidence="2" type="ORF">HMPREF0281_02650</name>
</gene>
<comment type="caution">
    <text evidence="2">The sequence shown here is derived from an EMBL/GenBank/DDBJ whole genome shotgun (WGS) entry which is preliminary data.</text>
</comment>
<dbReference type="Proteomes" id="UP000006015">
    <property type="component" value="Unassembled WGS sequence"/>
</dbReference>
<name>A0ABP2IFH5_CORAM</name>
<sequence>MKSMQNLEKSGLTRNYMLSSKKRPTFHQTPNHPNMGLTNEPSRANPMQGYVFKN</sequence>
<reference evidence="2 3" key="1">
    <citation type="submission" date="2010-04" db="EMBL/GenBank/DDBJ databases">
        <authorList>
            <person name="Weinstock G."/>
            <person name="Sodergren E."/>
            <person name="Clifton S."/>
            <person name="Fulton L."/>
            <person name="Fulton B."/>
            <person name="Courtney L."/>
            <person name="Fronick C."/>
            <person name="Harrison M."/>
            <person name="Strong C."/>
            <person name="Farmer C."/>
            <person name="Delahaunty K."/>
            <person name="Markovic C."/>
            <person name="Hall O."/>
            <person name="Minx P."/>
            <person name="Tomlinson C."/>
            <person name="Mitreva M."/>
            <person name="Hou S."/>
            <person name="Wollam A."/>
            <person name="Pepin K.H."/>
            <person name="Johnson M."/>
            <person name="Bhonagiri V."/>
            <person name="Zhang X."/>
            <person name="Suruliraj S."/>
            <person name="Warren W."/>
            <person name="Chinwalla A."/>
            <person name="Mardis E.R."/>
            <person name="Wilson R.K."/>
        </authorList>
    </citation>
    <scope>NUCLEOTIDE SEQUENCE [LARGE SCALE GENOMIC DNA]</scope>
    <source>
        <strain evidence="2 3">DSM 20306</strain>
    </source>
</reference>
<keyword evidence="3" id="KW-1185">Reference proteome</keyword>
<protein>
    <submittedName>
        <fullName evidence="2">Uncharacterized protein</fullName>
    </submittedName>
</protein>
<evidence type="ECO:0000256" key="1">
    <source>
        <dbReference type="SAM" id="MobiDB-lite"/>
    </source>
</evidence>
<proteinExistence type="predicted"/>
<evidence type="ECO:0000313" key="2">
    <source>
        <dbReference type="EMBL" id="EFG80096.1"/>
    </source>
</evidence>
<feature type="compositionally biased region" description="Polar residues" evidence="1">
    <location>
        <begin position="26"/>
        <end position="42"/>
    </location>
</feature>